<dbReference type="PANTHER" id="PTHR32166">
    <property type="entry name" value="OSJNBA0013A04.12 PROTEIN"/>
    <property type="match status" value="1"/>
</dbReference>
<dbReference type="EMBL" id="CAJGYO010000011">
    <property type="protein sequence ID" value="CAD6261061.1"/>
    <property type="molecule type" value="Genomic_DNA"/>
</dbReference>
<name>A0A811QXC9_9POAL</name>
<dbReference type="Pfam" id="PF04937">
    <property type="entry name" value="DUF659"/>
    <property type="match status" value="1"/>
</dbReference>
<feature type="region of interest" description="Disordered" evidence="2">
    <location>
        <begin position="673"/>
        <end position="694"/>
    </location>
</feature>
<keyword evidence="3" id="KW-0732">Signal</keyword>
<gene>
    <name evidence="6" type="ORF">NCGR_LOCUS44482</name>
</gene>
<dbReference type="InterPro" id="IPR007021">
    <property type="entry name" value="DUF659"/>
</dbReference>
<comment type="caution">
    <text evidence="6">The sequence shown here is derived from an EMBL/GenBank/DDBJ whole genome shotgun (WGS) entry which is preliminary data.</text>
</comment>
<evidence type="ECO:0000256" key="2">
    <source>
        <dbReference type="SAM" id="MobiDB-lite"/>
    </source>
</evidence>
<evidence type="ECO:0000313" key="6">
    <source>
        <dbReference type="EMBL" id="CAD6261061.1"/>
    </source>
</evidence>
<keyword evidence="1" id="KW-0175">Coiled coil</keyword>
<sequence length="694" mass="79293">MSSPALFCSLELLCSVSLLLSSPLFLKSEMTETEGQPDSGSATAGGNVLRRNSDDVGWEFGVLVNPNNKDQVKCILCDKVMFGGVYRLKQHIALEGKNAKKCQGTKTSKEKLKEAQQKCKKALDEAKRKREEKTVREIELREEVHVSRVGTSEEVTCVGSSEPHKLGPMDKWTKAIDPTATKSESLTQQKLNKKLWKERLHEVHKYIARWAYNHEMSDVSHTSEVIFELVDKAIEDIGEDDVVQVVTDNASNNMGAKKLLHEKRPQIFWTSCAAHTINLMLQGIGNIPRFKKLVDQAKAFTIFVYGHTRTLECMRYFTEGREIVRPGVTRFASNFLTLESIQEKKDQLRKMVVHSRWDSLKDVKSQKGKNATATISNPNFWKDVKLTLAVFEPLFKVLRLVDGDVKPSMGFVYGELLKAKRKIKEALCNVESRFKDVIDIVEKKMAGRLDSPLHLTAYLLNPHYSYADPSIFDVPKITEGFISCVETFYYHDEEMQEQAANVELQKFQSREGPLSKKLARTFENFDYNLASWWRLYGTETPALQKMATRILSLTASSSGCERNWVHTKKRNRLTVDRLNKLVYIQFNNRLLNKRAKIKSKKITDVLLSSDTTEAQGFLQENGDDLAVIVFRDDEDEELMKGTGIPWSVLGDAVGAEEQLELRRSARVRELYEGEEFQSEEEEFDEDEDDYMMDD</sequence>
<feature type="domain" description="DUF659" evidence="4">
    <location>
        <begin position="215"/>
        <end position="299"/>
    </location>
</feature>
<dbReference type="PANTHER" id="PTHR32166:SF74">
    <property type="entry name" value="OS05G0256350 PROTEIN"/>
    <property type="match status" value="1"/>
</dbReference>
<dbReference type="Pfam" id="PF05699">
    <property type="entry name" value="Dimer_Tnp_hAT"/>
    <property type="match status" value="1"/>
</dbReference>
<organism evidence="6 7">
    <name type="scientific">Miscanthus lutarioriparius</name>
    <dbReference type="NCBI Taxonomy" id="422564"/>
    <lineage>
        <taxon>Eukaryota</taxon>
        <taxon>Viridiplantae</taxon>
        <taxon>Streptophyta</taxon>
        <taxon>Embryophyta</taxon>
        <taxon>Tracheophyta</taxon>
        <taxon>Spermatophyta</taxon>
        <taxon>Magnoliopsida</taxon>
        <taxon>Liliopsida</taxon>
        <taxon>Poales</taxon>
        <taxon>Poaceae</taxon>
        <taxon>PACMAD clade</taxon>
        <taxon>Panicoideae</taxon>
        <taxon>Andropogonodae</taxon>
        <taxon>Andropogoneae</taxon>
        <taxon>Saccharinae</taxon>
        <taxon>Miscanthus</taxon>
    </lineage>
</organism>
<dbReference type="SUPFAM" id="SSF53098">
    <property type="entry name" value="Ribonuclease H-like"/>
    <property type="match status" value="1"/>
</dbReference>
<dbReference type="GO" id="GO:0046983">
    <property type="term" value="F:protein dimerization activity"/>
    <property type="evidence" value="ECO:0007669"/>
    <property type="project" value="InterPro"/>
</dbReference>
<dbReference type="OrthoDB" id="652526at2759"/>
<dbReference type="AlphaFoldDB" id="A0A811QXC9"/>
<feature type="domain" description="HAT C-terminal dimerisation" evidence="5">
    <location>
        <begin position="525"/>
        <end position="587"/>
    </location>
</feature>
<dbReference type="InterPro" id="IPR008906">
    <property type="entry name" value="HATC_C_dom"/>
</dbReference>
<evidence type="ECO:0000256" key="3">
    <source>
        <dbReference type="SAM" id="SignalP"/>
    </source>
</evidence>
<evidence type="ECO:0000256" key="1">
    <source>
        <dbReference type="SAM" id="Coils"/>
    </source>
</evidence>
<reference evidence="6" key="1">
    <citation type="submission" date="2020-10" db="EMBL/GenBank/DDBJ databases">
        <authorList>
            <person name="Han B."/>
            <person name="Lu T."/>
            <person name="Zhao Q."/>
            <person name="Huang X."/>
            <person name="Zhao Y."/>
        </authorList>
    </citation>
    <scope>NUCLEOTIDE SEQUENCE</scope>
</reference>
<keyword evidence="7" id="KW-1185">Reference proteome</keyword>
<feature type="signal peptide" evidence="3">
    <location>
        <begin position="1"/>
        <end position="21"/>
    </location>
</feature>
<evidence type="ECO:0000313" key="7">
    <source>
        <dbReference type="Proteomes" id="UP000604825"/>
    </source>
</evidence>
<feature type="chain" id="PRO_5032806276" description="HAT transposon superfamily protein" evidence="3">
    <location>
        <begin position="22"/>
        <end position="694"/>
    </location>
</feature>
<feature type="coiled-coil region" evidence="1">
    <location>
        <begin position="105"/>
        <end position="143"/>
    </location>
</feature>
<evidence type="ECO:0000259" key="4">
    <source>
        <dbReference type="Pfam" id="PF04937"/>
    </source>
</evidence>
<protein>
    <recommendedName>
        <fullName evidence="8">HAT transposon superfamily protein</fullName>
    </recommendedName>
</protein>
<dbReference type="Proteomes" id="UP000604825">
    <property type="component" value="Unassembled WGS sequence"/>
</dbReference>
<dbReference type="InterPro" id="IPR012337">
    <property type="entry name" value="RNaseH-like_sf"/>
</dbReference>
<proteinExistence type="predicted"/>
<evidence type="ECO:0000259" key="5">
    <source>
        <dbReference type="Pfam" id="PF05699"/>
    </source>
</evidence>
<accession>A0A811QXC9</accession>
<evidence type="ECO:0008006" key="8">
    <source>
        <dbReference type="Google" id="ProtNLM"/>
    </source>
</evidence>